<evidence type="ECO:0000256" key="3">
    <source>
        <dbReference type="ARBA" id="ARBA00022670"/>
    </source>
</evidence>
<keyword evidence="2 10" id="KW-0031">Aminopeptidase</keyword>
<comment type="function">
    <text evidence="6">Presumably involved in the processing and regular turnover of intracellular proteins. Catalyzes the removal of unsubstituted N-terminal amino acids from various peptides.</text>
</comment>
<keyword evidence="11" id="KW-1185">Reference proteome</keyword>
<dbReference type="OrthoDB" id="9809354at2"/>
<evidence type="ECO:0000259" key="9">
    <source>
        <dbReference type="PROSITE" id="PS00631"/>
    </source>
</evidence>
<organism evidence="10 11">
    <name type="scientific">Mycoplasma parvum str. Indiana</name>
    <dbReference type="NCBI Taxonomy" id="1403316"/>
    <lineage>
        <taxon>Bacteria</taxon>
        <taxon>Bacillati</taxon>
        <taxon>Mycoplasmatota</taxon>
        <taxon>Mollicutes</taxon>
        <taxon>Mycoplasmataceae</taxon>
        <taxon>Mycoplasma</taxon>
    </lineage>
</organism>
<dbReference type="GO" id="GO:0006508">
    <property type="term" value="P:proteolysis"/>
    <property type="evidence" value="ECO:0007669"/>
    <property type="project" value="UniProtKB-KW"/>
</dbReference>
<comment type="similarity">
    <text evidence="1">Belongs to the peptidase M17 family.</text>
</comment>
<dbReference type="KEGG" id="mpv:PRV_00370"/>
<name>U5NFD5_9MOLU</name>
<gene>
    <name evidence="10" type="ORF">PRV_00370</name>
</gene>
<dbReference type="RefSeq" id="WP_022768857.1">
    <property type="nucleotide sequence ID" value="NC_022575.1"/>
</dbReference>
<evidence type="ECO:0000256" key="8">
    <source>
        <dbReference type="ARBA" id="ARBA00050061"/>
    </source>
</evidence>
<dbReference type="InterPro" id="IPR000819">
    <property type="entry name" value="Peptidase_M17_C"/>
</dbReference>
<dbReference type="InterPro" id="IPR011356">
    <property type="entry name" value="Leucine_aapep/pepB"/>
</dbReference>
<dbReference type="SUPFAM" id="SSF53187">
    <property type="entry name" value="Zn-dependent exopeptidases"/>
    <property type="match status" value="1"/>
</dbReference>
<sequence>MDDRTFKLVAESSREKHLEFLLDYSKATAIFWIDSSKLNPTAFAVEIKKCLQKINSWQIDLSTFIKACEPTFTPYDIELYLRSIVNAWTRDPVSFKKKKDINLKAVEFIGVDKLSQEIKNIIDGEEEVKKWGEMPPNMLSSSTFVYEIAKIAEKQNLDCEVWDWEELNRQQFNLICSVGRNKKSSYLIILKEKNSNMKNLDNRKRIVLIGKGICFDTGGLSIKTGNYMRNMKFDMTGAALVASIFITLAKNGFSKENEIIALLPISENLVGADSMKVDSVITSYGGKSVEISNTDAEGRLILADSISYASKKLKASEIITVATLTGAVKYALGSKYAGVWTSSEDSWKKLEESSAYSGDYIWRLPLDEYYLEELKSEISDFKNSAATSAGGASRAAAFLAAFKDKESFIHFDIANVSNTEGKSSFGLAPLFKTIYFYLNRKVNHLS</sequence>
<dbReference type="PRINTS" id="PR00481">
    <property type="entry name" value="LAMNOPPTDASE"/>
</dbReference>
<dbReference type="PATRIC" id="fig|1403316.3.peg.58"/>
<dbReference type="GO" id="GO:0070006">
    <property type="term" value="F:metalloaminopeptidase activity"/>
    <property type="evidence" value="ECO:0007669"/>
    <property type="project" value="InterPro"/>
</dbReference>
<evidence type="ECO:0000256" key="4">
    <source>
        <dbReference type="ARBA" id="ARBA00022801"/>
    </source>
</evidence>
<evidence type="ECO:0000256" key="7">
    <source>
        <dbReference type="ARBA" id="ARBA00050021"/>
    </source>
</evidence>
<dbReference type="GO" id="GO:0030145">
    <property type="term" value="F:manganese ion binding"/>
    <property type="evidence" value="ECO:0007669"/>
    <property type="project" value="InterPro"/>
</dbReference>
<dbReference type="GO" id="GO:0005737">
    <property type="term" value="C:cytoplasm"/>
    <property type="evidence" value="ECO:0007669"/>
    <property type="project" value="InterPro"/>
</dbReference>
<dbReference type="AlphaFoldDB" id="U5NFD5"/>
<dbReference type="Proteomes" id="UP000017119">
    <property type="component" value="Chromosome"/>
</dbReference>
<protein>
    <recommendedName>
        <fullName evidence="7">Probable cytosol aminopeptidase</fullName>
    </recommendedName>
    <alternativeName>
        <fullName evidence="8">Leucine aminopeptidase</fullName>
    </alternativeName>
    <alternativeName>
        <fullName evidence="5">Leucyl aminopeptidase</fullName>
    </alternativeName>
</protein>
<evidence type="ECO:0000256" key="5">
    <source>
        <dbReference type="ARBA" id="ARBA00033172"/>
    </source>
</evidence>
<dbReference type="PANTHER" id="PTHR11963:SF23">
    <property type="entry name" value="CYTOSOL AMINOPEPTIDASE"/>
    <property type="match status" value="1"/>
</dbReference>
<dbReference type="HOGENOM" id="CLU_013734_6_3_14"/>
<reference evidence="10 11" key="1">
    <citation type="journal article" date="2013" name="Genome Announc.">
        <title>Genome Sequence of Mycoplasma parvum (Formerly Eperythrozoon parvum), a Diminutive Hemoplasma of the Pig.</title>
        <authorList>
            <person name="do Nascimento N.C."/>
            <person name="Dos Santos A.P."/>
            <person name="Chu Y."/>
            <person name="Guimaraes A.M."/>
            <person name="Pagliaro A."/>
            <person name="Messick J.B."/>
        </authorList>
    </citation>
    <scope>NUCLEOTIDE SEQUENCE [LARGE SCALE GENOMIC DNA]</scope>
    <source>
        <strain evidence="10 11">Indiana</strain>
    </source>
</reference>
<evidence type="ECO:0000313" key="11">
    <source>
        <dbReference type="Proteomes" id="UP000017119"/>
    </source>
</evidence>
<dbReference type="Gene3D" id="3.40.630.10">
    <property type="entry name" value="Zn peptidases"/>
    <property type="match status" value="1"/>
</dbReference>
<proteinExistence type="inferred from homology"/>
<accession>U5NFD5</accession>
<evidence type="ECO:0000313" key="10">
    <source>
        <dbReference type="EMBL" id="AGX88849.1"/>
    </source>
</evidence>
<dbReference type="STRING" id="1403316.PRV_00370"/>
<dbReference type="EMBL" id="CP006771">
    <property type="protein sequence ID" value="AGX88849.1"/>
    <property type="molecule type" value="Genomic_DNA"/>
</dbReference>
<dbReference type="PANTHER" id="PTHR11963">
    <property type="entry name" value="LEUCINE AMINOPEPTIDASE-RELATED"/>
    <property type="match status" value="1"/>
</dbReference>
<dbReference type="PROSITE" id="PS00631">
    <property type="entry name" value="CYTOSOL_AP"/>
    <property type="match status" value="1"/>
</dbReference>
<keyword evidence="3" id="KW-0645">Protease</keyword>
<feature type="domain" description="Cytosol aminopeptidase" evidence="9">
    <location>
        <begin position="293"/>
        <end position="300"/>
    </location>
</feature>
<evidence type="ECO:0000256" key="1">
    <source>
        <dbReference type="ARBA" id="ARBA00009528"/>
    </source>
</evidence>
<evidence type="ECO:0000256" key="2">
    <source>
        <dbReference type="ARBA" id="ARBA00022438"/>
    </source>
</evidence>
<keyword evidence="4" id="KW-0378">Hydrolase</keyword>
<dbReference type="Pfam" id="PF00883">
    <property type="entry name" value="Peptidase_M17"/>
    <property type="match status" value="1"/>
</dbReference>
<dbReference type="CDD" id="cd00433">
    <property type="entry name" value="Peptidase_M17"/>
    <property type="match status" value="1"/>
</dbReference>
<evidence type="ECO:0000256" key="6">
    <source>
        <dbReference type="ARBA" id="ARBA00049972"/>
    </source>
</evidence>